<sequence length="162" mass="16835">MNRQALPPNRPPREVPPMRYPPPAAYAPVHAARGHGAKPVGPLAIVTAVVVMVWAVLALVVGIVALVYLGLGVVMTYELSGVFGDGSGMNVNRALLFGSLISPVIGFVVAACVLAMGVTAMVKQRPNSAVVMVLGIISLGLFCAASAVQYPLLDIVPDVLRL</sequence>
<keyword evidence="1" id="KW-0812">Transmembrane</keyword>
<evidence type="ECO:0000313" key="3">
    <source>
        <dbReference type="Proteomes" id="UP001500755"/>
    </source>
</evidence>
<keyword evidence="3" id="KW-1185">Reference proteome</keyword>
<gene>
    <name evidence="2" type="ORF">GCM10009755_00020</name>
</gene>
<evidence type="ECO:0000313" key="2">
    <source>
        <dbReference type="EMBL" id="GAA1997038.1"/>
    </source>
</evidence>
<dbReference type="Proteomes" id="UP001500755">
    <property type="component" value="Unassembled WGS sequence"/>
</dbReference>
<evidence type="ECO:0000256" key="1">
    <source>
        <dbReference type="SAM" id="Phobius"/>
    </source>
</evidence>
<feature type="transmembrane region" description="Helical" evidence="1">
    <location>
        <begin position="130"/>
        <end position="152"/>
    </location>
</feature>
<keyword evidence="1" id="KW-0472">Membrane</keyword>
<feature type="transmembrane region" description="Helical" evidence="1">
    <location>
        <begin position="43"/>
        <end position="74"/>
    </location>
</feature>
<protein>
    <recommendedName>
        <fullName evidence="4">Tripartite tricarboxylate transporter TctB family protein</fullName>
    </recommendedName>
</protein>
<name>A0ABN2T1Z8_9MICO</name>
<keyword evidence="1" id="KW-1133">Transmembrane helix</keyword>
<dbReference type="EMBL" id="BAAANO010000001">
    <property type="protein sequence ID" value="GAA1997038.1"/>
    <property type="molecule type" value="Genomic_DNA"/>
</dbReference>
<feature type="transmembrane region" description="Helical" evidence="1">
    <location>
        <begin position="94"/>
        <end position="118"/>
    </location>
</feature>
<organism evidence="2 3">
    <name type="scientific">Brevibacterium samyangense</name>
    <dbReference type="NCBI Taxonomy" id="366888"/>
    <lineage>
        <taxon>Bacteria</taxon>
        <taxon>Bacillati</taxon>
        <taxon>Actinomycetota</taxon>
        <taxon>Actinomycetes</taxon>
        <taxon>Micrococcales</taxon>
        <taxon>Brevibacteriaceae</taxon>
        <taxon>Brevibacterium</taxon>
    </lineage>
</organism>
<evidence type="ECO:0008006" key="4">
    <source>
        <dbReference type="Google" id="ProtNLM"/>
    </source>
</evidence>
<comment type="caution">
    <text evidence="2">The sequence shown here is derived from an EMBL/GenBank/DDBJ whole genome shotgun (WGS) entry which is preliminary data.</text>
</comment>
<reference evidence="2 3" key="1">
    <citation type="journal article" date="2019" name="Int. J. Syst. Evol. Microbiol.">
        <title>The Global Catalogue of Microorganisms (GCM) 10K type strain sequencing project: providing services to taxonomists for standard genome sequencing and annotation.</title>
        <authorList>
            <consortium name="The Broad Institute Genomics Platform"/>
            <consortium name="The Broad Institute Genome Sequencing Center for Infectious Disease"/>
            <person name="Wu L."/>
            <person name="Ma J."/>
        </authorList>
    </citation>
    <scope>NUCLEOTIDE SEQUENCE [LARGE SCALE GENOMIC DNA]</scope>
    <source>
        <strain evidence="2 3">JCM 14546</strain>
    </source>
</reference>
<proteinExistence type="predicted"/>
<accession>A0ABN2T1Z8</accession>